<dbReference type="KEGG" id="pprt:ET464_16580"/>
<dbReference type="InterPro" id="IPR008622">
    <property type="entry name" value="FliT"/>
</dbReference>
<evidence type="ECO:0000256" key="4">
    <source>
        <dbReference type="ARBA" id="ARBA00023186"/>
    </source>
</evidence>
<evidence type="ECO:0000256" key="6">
    <source>
        <dbReference type="ARBA" id="ARBA00093785"/>
    </source>
</evidence>
<dbReference type="OrthoDB" id="2651145at2"/>
<evidence type="ECO:0000256" key="7">
    <source>
        <dbReference type="ARBA" id="ARBA00093797"/>
    </source>
</evidence>
<evidence type="ECO:0000313" key="8">
    <source>
        <dbReference type="EMBL" id="QAY67761.1"/>
    </source>
</evidence>
<keyword evidence="3" id="KW-1005">Bacterial flagellum biogenesis</keyword>
<dbReference type="Pfam" id="PF05400">
    <property type="entry name" value="FliT"/>
    <property type="match status" value="1"/>
</dbReference>
<proteinExistence type="inferred from homology"/>
<comment type="similarity">
    <text evidence="6">Belongs to the bacillales FliT family.</text>
</comment>
<dbReference type="AlphaFoldDB" id="A0A4V0YFH8"/>
<keyword evidence="2" id="KW-0963">Cytoplasm</keyword>
<keyword evidence="4" id="KW-0143">Chaperone</keyword>
<evidence type="ECO:0000256" key="3">
    <source>
        <dbReference type="ARBA" id="ARBA00022795"/>
    </source>
</evidence>
<evidence type="ECO:0000256" key="1">
    <source>
        <dbReference type="ARBA" id="ARBA00004514"/>
    </source>
</evidence>
<reference evidence="8 9" key="1">
    <citation type="submission" date="2019-01" db="EMBL/GenBank/DDBJ databases">
        <title>Genome sequencing of strain FW100M-2.</title>
        <authorList>
            <person name="Heo J."/>
            <person name="Kim S.-J."/>
            <person name="Kim J.-S."/>
            <person name="Hong S.-B."/>
            <person name="Kwon S.-W."/>
        </authorList>
    </citation>
    <scope>NUCLEOTIDE SEQUENCE [LARGE SCALE GENOMIC DNA]</scope>
    <source>
        <strain evidence="8 9">FW100M-2</strain>
    </source>
</reference>
<dbReference type="EMBL" id="CP035492">
    <property type="protein sequence ID" value="QAY67761.1"/>
    <property type="molecule type" value="Genomic_DNA"/>
</dbReference>
<keyword evidence="9" id="KW-1185">Reference proteome</keyword>
<dbReference type="RefSeq" id="WP_129442875.1">
    <property type="nucleotide sequence ID" value="NZ_CP035492.1"/>
</dbReference>
<evidence type="ECO:0000313" key="9">
    <source>
        <dbReference type="Proteomes" id="UP000293568"/>
    </source>
</evidence>
<organism evidence="8 9">
    <name type="scientific">Paenibacillus protaetiae</name>
    <dbReference type="NCBI Taxonomy" id="2509456"/>
    <lineage>
        <taxon>Bacteria</taxon>
        <taxon>Bacillati</taxon>
        <taxon>Bacillota</taxon>
        <taxon>Bacilli</taxon>
        <taxon>Bacillales</taxon>
        <taxon>Paenibacillaceae</taxon>
        <taxon>Paenibacillus</taxon>
    </lineage>
</organism>
<evidence type="ECO:0000256" key="2">
    <source>
        <dbReference type="ARBA" id="ARBA00022490"/>
    </source>
</evidence>
<name>A0A4V0YFH8_9BACL</name>
<evidence type="ECO:0000256" key="5">
    <source>
        <dbReference type="ARBA" id="ARBA00093765"/>
    </source>
</evidence>
<accession>A0A4V0YFH8</accession>
<comment type="function">
    <text evidence="5">May act as an export chaperone for the filament capping protein FliD.</text>
</comment>
<gene>
    <name evidence="8" type="ORF">ET464_16580</name>
</gene>
<comment type="subcellular location">
    <subcellularLocation>
        <location evidence="1">Cytoplasm</location>
        <location evidence="1">Cytosol</location>
    </subcellularLocation>
</comment>
<protein>
    <recommendedName>
        <fullName evidence="7">Flagellar protein FliT</fullName>
    </recommendedName>
</protein>
<sequence>MSELIHQLWDSTQETVSGLGQAEPESLIALIELRDQVLRYAQEQTVLTEDEKRMLQQIGEFDAVIVERMQQLRDEASNQIQKIRKTRMQKQVYEKAYDYGSFFVDRRK</sequence>
<dbReference type="Proteomes" id="UP000293568">
    <property type="component" value="Chromosome"/>
</dbReference>